<evidence type="ECO:0000313" key="3">
    <source>
        <dbReference type="Proteomes" id="UP000054107"/>
    </source>
</evidence>
<keyword evidence="1" id="KW-0472">Membrane</keyword>
<name>A0A0B7NL77_9FUNG</name>
<dbReference type="PANTHER" id="PTHR13146">
    <property type="match status" value="1"/>
</dbReference>
<feature type="transmembrane region" description="Helical" evidence="1">
    <location>
        <begin position="273"/>
        <end position="296"/>
    </location>
</feature>
<dbReference type="SUPFAM" id="SSF103481">
    <property type="entry name" value="Multidrug resistance efflux transporter EmrE"/>
    <property type="match status" value="1"/>
</dbReference>
<feature type="transmembrane region" description="Helical" evidence="1">
    <location>
        <begin position="240"/>
        <end position="261"/>
    </location>
</feature>
<feature type="transmembrane region" description="Helical" evidence="1">
    <location>
        <begin position="316"/>
        <end position="335"/>
    </location>
</feature>
<protein>
    <submittedName>
        <fullName evidence="2">Uncharacterized protein</fullName>
    </submittedName>
</protein>
<proteinExistence type="predicted"/>
<feature type="transmembrane region" description="Helical" evidence="1">
    <location>
        <begin position="53"/>
        <end position="71"/>
    </location>
</feature>
<dbReference type="InterPro" id="IPR037185">
    <property type="entry name" value="EmrE-like"/>
</dbReference>
<dbReference type="OrthoDB" id="29773at2759"/>
<dbReference type="PANTHER" id="PTHR13146:SF1">
    <property type="entry name" value="SUGAR PHOSPHATE TRANSPORTER DOMAIN-CONTAINING PROTEIN"/>
    <property type="match status" value="1"/>
</dbReference>
<organism evidence="2 3">
    <name type="scientific">Parasitella parasitica</name>
    <dbReference type="NCBI Taxonomy" id="35722"/>
    <lineage>
        <taxon>Eukaryota</taxon>
        <taxon>Fungi</taxon>
        <taxon>Fungi incertae sedis</taxon>
        <taxon>Mucoromycota</taxon>
        <taxon>Mucoromycotina</taxon>
        <taxon>Mucoromycetes</taxon>
        <taxon>Mucorales</taxon>
        <taxon>Mucorineae</taxon>
        <taxon>Mucoraceae</taxon>
        <taxon>Parasitella</taxon>
    </lineage>
</organism>
<keyword evidence="1" id="KW-0812">Transmembrane</keyword>
<feature type="transmembrane region" description="Helical" evidence="1">
    <location>
        <begin position="140"/>
        <end position="161"/>
    </location>
</feature>
<accession>A0A0B7NL77</accession>
<sequence>MGAFRKQQLYNSSSSHQVILHQFGFLLTGLCTTLGVQWLFYRGAATAVSLLPQLSSYTGMLLVGLFVPVLLKKKEEMALQYKLILSEEETDGHLFKDHLVTPKLDSNAMVDIGHQDQQDDLKIPTPAFMKEEGPIPHFSIIKLASLDIIASFALTIGFSIIGSGMYQVIYSSVVIWCAIFTWFFMGRALSRMQWLAIIGTSIGLGISSLDSVRGSPLQEDAFVSSTSTVSDQEDIARNSLFNGTLMTLGGTLISACIYVYADNILSKSDRQPLPARVCCWMGVYTSIFTWLWIFVYTLPQFNEIIHVDVDTPTAKVVLIYFVVTIANALHSWSYYELIERTGNVATGILQGMRAILVYSFSHVWYCQEDSVQCFTASKGCGSLIVIGCVLMFTLEVFDCYLEDDDTTTDTGRTMSSITDNQLHHHDSSSFIDNAKESSTSFFEILMKDPDNSRVSRYQNTYFMDGGNRFISLPTLGNTSTKAASHISRIFEDWLQNKLYHQSGNDGLERLPILEDSVELLAEDVVNKLKSRNSIRGLSGLSRILIKIRTGHVYTYHQLEDGQPLITADMEDFFQQFPLFVEIIIYTMPKESDQSFDDVQLVLSVENITVNPTDPYHIKEDIQLVV</sequence>
<dbReference type="EMBL" id="LN733047">
    <property type="protein sequence ID" value="CEP16285.1"/>
    <property type="molecule type" value="Genomic_DNA"/>
</dbReference>
<keyword evidence="1" id="KW-1133">Transmembrane helix</keyword>
<keyword evidence="3" id="KW-1185">Reference proteome</keyword>
<feature type="transmembrane region" description="Helical" evidence="1">
    <location>
        <begin position="167"/>
        <end position="185"/>
    </location>
</feature>
<gene>
    <name evidence="2" type="primary">PARPA_10541.1 scaffold 41154</name>
</gene>
<evidence type="ECO:0000256" key="1">
    <source>
        <dbReference type="SAM" id="Phobius"/>
    </source>
</evidence>
<dbReference type="AlphaFoldDB" id="A0A0B7NL77"/>
<reference evidence="2 3" key="1">
    <citation type="submission" date="2014-09" db="EMBL/GenBank/DDBJ databases">
        <authorList>
            <person name="Ellenberger Sabrina"/>
        </authorList>
    </citation>
    <scope>NUCLEOTIDE SEQUENCE [LARGE SCALE GENOMIC DNA]</scope>
    <source>
        <strain evidence="2 3">CBS 412.66</strain>
    </source>
</reference>
<feature type="transmembrane region" description="Helical" evidence="1">
    <location>
        <begin position="20"/>
        <end position="41"/>
    </location>
</feature>
<evidence type="ECO:0000313" key="2">
    <source>
        <dbReference type="EMBL" id="CEP16285.1"/>
    </source>
</evidence>
<dbReference type="GO" id="GO:0016020">
    <property type="term" value="C:membrane"/>
    <property type="evidence" value="ECO:0007669"/>
    <property type="project" value="TreeGrafter"/>
</dbReference>
<dbReference type="STRING" id="35722.A0A0B7NL77"/>
<dbReference type="Proteomes" id="UP000054107">
    <property type="component" value="Unassembled WGS sequence"/>
</dbReference>